<evidence type="ECO:0000313" key="2">
    <source>
        <dbReference type="EMBL" id="CAA9288017.1"/>
    </source>
</evidence>
<dbReference type="AlphaFoldDB" id="A0A6J4JV20"/>
<name>A0A6J4JV20_9PROT</name>
<feature type="compositionally biased region" description="Basic and acidic residues" evidence="1">
    <location>
        <begin position="22"/>
        <end position="31"/>
    </location>
</feature>
<dbReference type="EMBL" id="CADCTG010000353">
    <property type="protein sequence ID" value="CAA9288017.1"/>
    <property type="molecule type" value="Genomic_DNA"/>
</dbReference>
<feature type="non-terminal residue" evidence="2">
    <location>
        <position position="1"/>
    </location>
</feature>
<evidence type="ECO:0000256" key="1">
    <source>
        <dbReference type="SAM" id="MobiDB-lite"/>
    </source>
</evidence>
<accession>A0A6J4JV20</accession>
<gene>
    <name evidence="2" type="ORF">AVDCRST_MAG08-4394</name>
</gene>
<protein>
    <submittedName>
        <fullName evidence="2">Uncharacterized protein</fullName>
    </submittedName>
</protein>
<feature type="region of interest" description="Disordered" evidence="1">
    <location>
        <begin position="1"/>
        <end position="81"/>
    </location>
</feature>
<proteinExistence type="predicted"/>
<organism evidence="2">
    <name type="scientific">uncultured Acetobacteraceae bacterium</name>
    <dbReference type="NCBI Taxonomy" id="169975"/>
    <lineage>
        <taxon>Bacteria</taxon>
        <taxon>Pseudomonadati</taxon>
        <taxon>Pseudomonadota</taxon>
        <taxon>Alphaproteobacteria</taxon>
        <taxon>Acetobacterales</taxon>
        <taxon>Acetobacteraceae</taxon>
        <taxon>environmental samples</taxon>
    </lineage>
</organism>
<reference evidence="2" key="1">
    <citation type="submission" date="2020-02" db="EMBL/GenBank/DDBJ databases">
        <authorList>
            <person name="Meier V. D."/>
        </authorList>
    </citation>
    <scope>NUCLEOTIDE SEQUENCE</scope>
    <source>
        <strain evidence="2">AVDCRST_MAG08</strain>
    </source>
</reference>
<feature type="compositionally biased region" description="Basic residues" evidence="1">
    <location>
        <begin position="34"/>
        <end position="52"/>
    </location>
</feature>
<sequence>DRKGLDGLAPGVRAANRHRAVRAGDRADRGQLPRPRRPGGHCAAPRRPRGGARRPGPPRLRRTAGAALARHRHPRRASGTPADALRLVLRIGRTLPRRLRAQGGVM</sequence>
<feature type="non-terminal residue" evidence="2">
    <location>
        <position position="106"/>
    </location>
</feature>